<organism evidence="1 2">
    <name type="scientific">Populus deltoides</name>
    <name type="common">Eastern poplar</name>
    <name type="synonym">Eastern cottonwood</name>
    <dbReference type="NCBI Taxonomy" id="3696"/>
    <lineage>
        <taxon>Eukaryota</taxon>
        <taxon>Viridiplantae</taxon>
        <taxon>Streptophyta</taxon>
        <taxon>Embryophyta</taxon>
        <taxon>Tracheophyta</taxon>
        <taxon>Spermatophyta</taxon>
        <taxon>Magnoliopsida</taxon>
        <taxon>eudicotyledons</taxon>
        <taxon>Gunneridae</taxon>
        <taxon>Pentapetalae</taxon>
        <taxon>rosids</taxon>
        <taxon>fabids</taxon>
        <taxon>Malpighiales</taxon>
        <taxon>Salicaceae</taxon>
        <taxon>Saliceae</taxon>
        <taxon>Populus</taxon>
    </lineage>
</organism>
<keyword evidence="2" id="KW-1185">Reference proteome</keyword>
<reference evidence="1" key="1">
    <citation type="journal article" date="2021" name="J. Hered.">
        <title>Genome Assembly of Salicaceae Populus deltoides (Eastern Cottonwood) I-69 Based on Nanopore Sequencing and Hi-C Technologies.</title>
        <authorList>
            <person name="Bai S."/>
            <person name="Wu H."/>
            <person name="Zhang J."/>
            <person name="Pan Z."/>
            <person name="Zhao W."/>
            <person name="Li Z."/>
            <person name="Tong C."/>
        </authorList>
    </citation>
    <scope>NUCLEOTIDE SEQUENCE</scope>
    <source>
        <tissue evidence="1">Leaf</tissue>
    </source>
</reference>
<proteinExistence type="predicted"/>
<dbReference type="Proteomes" id="UP000807159">
    <property type="component" value="Chromosome 10"/>
</dbReference>
<gene>
    <name evidence="1" type="ORF">H0E87_019530</name>
</gene>
<evidence type="ECO:0000313" key="2">
    <source>
        <dbReference type="Proteomes" id="UP000807159"/>
    </source>
</evidence>
<sequence length="522" mass="59715">MKRKPLHQSKHPYNAHPFGALYSGSWQSLELVEIRDGAMTLHFANSHHRIEEKGPFSNIRVKSRKSTLSDCTCFLRPGIDVCVLSFSERAKSSEEGNSEPVWVHARINSIKRKPHESQCSCQFFVNLYVNQGPLGSERATLSKETEAKLDNDPCEADNNRHETQFYRWEFCEDCSLVQRSKLFLGNFSADLTWLLAASIPKQIAFDLDCIDTCSEQGPISDTNGTEKPPCYDVMNLRRSKHASCAGEKPGNEVGVNSPKLEFLEGPPVSRTKTNSRKIKSNVFNRREHQAELGEVESGIDNRREHQKSAVANRIEHQTRLGEAKSGMANRKKHGTQFREVKLGVANRIEHQDQLAIVPVPTEDDPVTFEQYDSPLKTPDNFPQECVEFPIRSYSKKGYSVQRKNDFDEDMMFGSGWGGKSSRKKVQRARYQFTHLKRDDSCKPKTYKQTALSAGAYDKLISSYMTNFDPQSSQRRYRALLTSGRSLKPNTAQIRRRQWNLLWLRMMEKAQKLKCCGEKWNYA</sequence>
<protein>
    <submittedName>
        <fullName evidence="1">Uncharacterized protein</fullName>
    </submittedName>
</protein>
<dbReference type="EMBL" id="JACEGQ020000010">
    <property type="protein sequence ID" value="KAH8496824.1"/>
    <property type="molecule type" value="Genomic_DNA"/>
</dbReference>
<comment type="caution">
    <text evidence="1">The sequence shown here is derived from an EMBL/GenBank/DDBJ whole genome shotgun (WGS) entry which is preliminary data.</text>
</comment>
<dbReference type="AlphaFoldDB" id="A0A8T2XVH0"/>
<name>A0A8T2XVH0_POPDE</name>
<evidence type="ECO:0000313" key="1">
    <source>
        <dbReference type="EMBL" id="KAH8496824.1"/>
    </source>
</evidence>
<accession>A0A8T2XVH0</accession>
<dbReference type="EMBL" id="JACEGQ020000010">
    <property type="protein sequence ID" value="KAH8496825.1"/>
    <property type="molecule type" value="Genomic_DNA"/>
</dbReference>